<dbReference type="PANTHER" id="PTHR21392">
    <property type="entry name" value="TRNA-URIDINE AMINOCARBOXYPROPYLTRANSFERASE 2"/>
    <property type="match status" value="1"/>
</dbReference>
<dbReference type="EC" id="2.5.1.25" evidence="1"/>
<dbReference type="Pfam" id="PF03942">
    <property type="entry name" value="DTW"/>
    <property type="match status" value="1"/>
</dbReference>
<accession>A0ABT3P800</accession>
<keyword evidence="4" id="KW-0819">tRNA processing</keyword>
<protein>
    <recommendedName>
        <fullName evidence="1">tRNA-uridine aminocarboxypropyltransferase</fullName>
        <ecNumber evidence="1">2.5.1.25</ecNumber>
    </recommendedName>
</protein>
<evidence type="ECO:0000256" key="5">
    <source>
        <dbReference type="ARBA" id="ARBA00034489"/>
    </source>
</evidence>
<evidence type="ECO:0000313" key="8">
    <source>
        <dbReference type="Proteomes" id="UP001142810"/>
    </source>
</evidence>
<sequence length="193" mass="21675">MRPYCSHCHYPASTCLCKYIAPVSCPVSLIILQHSNEASHAKNTVRLLKLAIPETRIIKGKTTEDFLGLSAEIMPNACAVVYPTANSVALENYANSTVKPAFKQLIFIDGSWRQAYAIWKANSWLHALPQFHLNNAPKSDYEIRHVKMQNSLSTLEAVSHTVTTLFSADTTPLIKLQAAFQQKWRSPLAHRRK</sequence>
<dbReference type="InterPro" id="IPR005636">
    <property type="entry name" value="DTW"/>
</dbReference>
<dbReference type="InterPro" id="IPR039262">
    <property type="entry name" value="DTWD2/TAPT"/>
</dbReference>
<feature type="domain" description="DTW" evidence="6">
    <location>
        <begin position="1"/>
        <end position="192"/>
    </location>
</feature>
<dbReference type="EMBL" id="JAPFRD010000011">
    <property type="protein sequence ID" value="MCW8108894.1"/>
    <property type="molecule type" value="Genomic_DNA"/>
</dbReference>
<comment type="caution">
    <text evidence="7">The sequence shown here is derived from an EMBL/GenBank/DDBJ whole genome shotgun (WGS) entry which is preliminary data.</text>
</comment>
<evidence type="ECO:0000256" key="4">
    <source>
        <dbReference type="ARBA" id="ARBA00022694"/>
    </source>
</evidence>
<evidence type="ECO:0000256" key="3">
    <source>
        <dbReference type="ARBA" id="ARBA00022691"/>
    </source>
</evidence>
<keyword evidence="3" id="KW-0949">S-adenosyl-L-methionine</keyword>
<name>A0ABT3P800_9ALTE</name>
<dbReference type="PANTHER" id="PTHR21392:SF0">
    <property type="entry name" value="TRNA-URIDINE AMINOCARBOXYPROPYLTRANSFERASE 2"/>
    <property type="match status" value="1"/>
</dbReference>
<dbReference type="Proteomes" id="UP001142810">
    <property type="component" value="Unassembled WGS sequence"/>
</dbReference>
<gene>
    <name evidence="7" type="ORF">OPS25_10355</name>
</gene>
<dbReference type="RefSeq" id="WP_265617645.1">
    <property type="nucleotide sequence ID" value="NZ_JAPFRD010000011.1"/>
</dbReference>
<comment type="similarity">
    <text evidence="5">Belongs to the TDD superfamily. DTWD2 family.</text>
</comment>
<evidence type="ECO:0000256" key="2">
    <source>
        <dbReference type="ARBA" id="ARBA00022679"/>
    </source>
</evidence>
<keyword evidence="2" id="KW-0808">Transferase</keyword>
<proteinExistence type="inferred from homology"/>
<keyword evidence="8" id="KW-1185">Reference proteome</keyword>
<evidence type="ECO:0000256" key="1">
    <source>
        <dbReference type="ARBA" id="ARBA00012386"/>
    </source>
</evidence>
<evidence type="ECO:0000259" key="6">
    <source>
        <dbReference type="SMART" id="SM01144"/>
    </source>
</evidence>
<organism evidence="7 8">
    <name type="scientific">Alteromonas aquimaris</name>
    <dbReference type="NCBI Taxonomy" id="2998417"/>
    <lineage>
        <taxon>Bacteria</taxon>
        <taxon>Pseudomonadati</taxon>
        <taxon>Pseudomonadota</taxon>
        <taxon>Gammaproteobacteria</taxon>
        <taxon>Alteromonadales</taxon>
        <taxon>Alteromonadaceae</taxon>
        <taxon>Alteromonas/Salinimonas group</taxon>
        <taxon>Alteromonas</taxon>
    </lineage>
</organism>
<reference evidence="7" key="1">
    <citation type="submission" date="2022-11" db="EMBL/GenBank/DDBJ databases">
        <title>Alteromonas sp. nov., isolated from sea water of the Qingdao.</title>
        <authorList>
            <person name="Wang Q."/>
        </authorList>
    </citation>
    <scope>NUCLEOTIDE SEQUENCE</scope>
    <source>
        <strain evidence="7">ASW11-7</strain>
    </source>
</reference>
<evidence type="ECO:0000313" key="7">
    <source>
        <dbReference type="EMBL" id="MCW8108894.1"/>
    </source>
</evidence>
<dbReference type="SMART" id="SM01144">
    <property type="entry name" value="DTW"/>
    <property type="match status" value="1"/>
</dbReference>